<keyword evidence="2" id="KW-1185">Reference proteome</keyword>
<reference evidence="1 2" key="1">
    <citation type="submission" date="2023-08" db="EMBL/GenBank/DDBJ databases">
        <authorList>
            <person name="Palmer J.M."/>
        </authorList>
    </citation>
    <scope>NUCLEOTIDE SEQUENCE [LARGE SCALE GENOMIC DNA]</scope>
    <source>
        <strain evidence="1 2">TWF481</strain>
    </source>
</reference>
<evidence type="ECO:0000313" key="2">
    <source>
        <dbReference type="Proteomes" id="UP001370758"/>
    </source>
</evidence>
<protein>
    <submittedName>
        <fullName evidence="1">Uncharacterized protein</fullName>
    </submittedName>
</protein>
<sequence>MSYFTQRWDLEADLTSKTPASLHDTMFLGRDLALPGTYAIDNAMSYAVGQDFADVTTYDRLLRLLDPSTTLEI</sequence>
<dbReference type="AlphaFoldDB" id="A0AAV9W921"/>
<organism evidence="1 2">
    <name type="scientific">Arthrobotrys musiformis</name>
    <dbReference type="NCBI Taxonomy" id="47236"/>
    <lineage>
        <taxon>Eukaryota</taxon>
        <taxon>Fungi</taxon>
        <taxon>Dikarya</taxon>
        <taxon>Ascomycota</taxon>
        <taxon>Pezizomycotina</taxon>
        <taxon>Orbiliomycetes</taxon>
        <taxon>Orbiliales</taxon>
        <taxon>Orbiliaceae</taxon>
        <taxon>Arthrobotrys</taxon>
    </lineage>
</organism>
<dbReference type="Proteomes" id="UP001370758">
    <property type="component" value="Unassembled WGS sequence"/>
</dbReference>
<accession>A0AAV9W921</accession>
<name>A0AAV9W921_9PEZI</name>
<evidence type="ECO:0000313" key="1">
    <source>
        <dbReference type="EMBL" id="KAK6503750.1"/>
    </source>
</evidence>
<gene>
    <name evidence="1" type="ORF">TWF481_008754</name>
</gene>
<dbReference type="EMBL" id="JAVHJL010000005">
    <property type="protein sequence ID" value="KAK6503750.1"/>
    <property type="molecule type" value="Genomic_DNA"/>
</dbReference>
<proteinExistence type="predicted"/>
<comment type="caution">
    <text evidence="1">The sequence shown here is derived from an EMBL/GenBank/DDBJ whole genome shotgun (WGS) entry which is preliminary data.</text>
</comment>